<evidence type="ECO:0000313" key="1">
    <source>
        <dbReference type="EMBL" id="MBO1264113.1"/>
    </source>
</evidence>
<keyword evidence="2" id="KW-1185">Reference proteome</keyword>
<dbReference type="SUPFAM" id="SSF48371">
    <property type="entry name" value="ARM repeat"/>
    <property type="match status" value="1"/>
</dbReference>
<sequence>MTLEELKERLKEIGTEKNRLPMEKYMRNQFSFLGVKTPERKDVMKEFLKTYETFQLEDAEKLYGEREREFKYCAIHLMTKYVKELGHEDTKRILALALTEPWWDTIDGIAPSVLGPMALQDERVKRTLQGLIYEENIWLKRISILFQLKYKKQTDEALLTEAIVHNADTREFFVDKAIGWALREYSKTRPEFVREFLVAHRLSSLSVRECSKYL</sequence>
<proteinExistence type="predicted"/>
<dbReference type="RefSeq" id="WP_207598631.1">
    <property type="nucleotide sequence ID" value="NZ_JAFNJU010000002.1"/>
</dbReference>
<protein>
    <submittedName>
        <fullName evidence="1">DNA alkylation repair protein</fullName>
    </submittedName>
</protein>
<evidence type="ECO:0000313" key="2">
    <source>
        <dbReference type="Proteomes" id="UP000664218"/>
    </source>
</evidence>
<dbReference type="Proteomes" id="UP000664218">
    <property type="component" value="Unassembled WGS sequence"/>
</dbReference>
<reference evidence="1" key="1">
    <citation type="submission" date="2021-03" db="EMBL/GenBank/DDBJ databases">
        <title>Proteiniclasticum marinus sp. nov., isolated from tidal flat sediment.</title>
        <authorList>
            <person name="Namirimu T."/>
            <person name="Yang J.-A."/>
            <person name="Yang S.-H."/>
            <person name="Kim Y.-J."/>
            <person name="Kwon K.K."/>
        </authorList>
    </citation>
    <scope>NUCLEOTIDE SEQUENCE</scope>
    <source>
        <strain evidence="1">SCR006</strain>
    </source>
</reference>
<gene>
    <name evidence="1" type="ORF">J3A84_03515</name>
</gene>
<dbReference type="Gene3D" id="1.25.40.290">
    <property type="entry name" value="ARM repeat domains"/>
    <property type="match status" value="1"/>
</dbReference>
<dbReference type="Gene3D" id="1.20.1660.10">
    <property type="entry name" value="Hypothetical protein (EF3068)"/>
    <property type="match status" value="1"/>
</dbReference>
<dbReference type="AlphaFoldDB" id="A0A939HB74"/>
<accession>A0A939HB74</accession>
<dbReference type="InterPro" id="IPR016024">
    <property type="entry name" value="ARM-type_fold"/>
</dbReference>
<organism evidence="1 2">
    <name type="scientific">Proteiniclasticum aestuarii</name>
    <dbReference type="NCBI Taxonomy" id="2817862"/>
    <lineage>
        <taxon>Bacteria</taxon>
        <taxon>Bacillati</taxon>
        <taxon>Bacillota</taxon>
        <taxon>Clostridia</taxon>
        <taxon>Eubacteriales</taxon>
        <taxon>Clostridiaceae</taxon>
        <taxon>Proteiniclasticum</taxon>
    </lineage>
</organism>
<dbReference type="InterPro" id="IPR014825">
    <property type="entry name" value="DNA_alkylation"/>
</dbReference>
<dbReference type="CDD" id="cd07064">
    <property type="entry name" value="AlkD_like_1"/>
    <property type="match status" value="1"/>
</dbReference>
<name>A0A939HB74_9CLOT</name>
<dbReference type="Pfam" id="PF08713">
    <property type="entry name" value="DNA_alkylation"/>
    <property type="match status" value="1"/>
</dbReference>
<dbReference type="PANTHER" id="PTHR34070">
    <property type="entry name" value="ARMADILLO-TYPE FOLD"/>
    <property type="match status" value="1"/>
</dbReference>
<dbReference type="EMBL" id="JAFNJU010000002">
    <property type="protein sequence ID" value="MBO1264113.1"/>
    <property type="molecule type" value="Genomic_DNA"/>
</dbReference>
<dbReference type="PANTHER" id="PTHR34070:SF1">
    <property type="entry name" value="DNA ALKYLATION REPAIR PROTEIN"/>
    <property type="match status" value="1"/>
</dbReference>
<comment type="caution">
    <text evidence="1">The sequence shown here is derived from an EMBL/GenBank/DDBJ whole genome shotgun (WGS) entry which is preliminary data.</text>
</comment>